<feature type="compositionally biased region" description="Low complexity" evidence="1">
    <location>
        <begin position="1"/>
        <end position="18"/>
    </location>
</feature>
<feature type="region of interest" description="Disordered" evidence="1">
    <location>
        <begin position="1"/>
        <end position="23"/>
    </location>
</feature>
<accession>A0A5E4PWQ4</accession>
<gene>
    <name evidence="2" type="ORF">LSINAPIS_LOCUS2673</name>
</gene>
<feature type="non-terminal residue" evidence="2">
    <location>
        <position position="1"/>
    </location>
</feature>
<dbReference type="EMBL" id="FZQP02000582">
    <property type="protein sequence ID" value="VVC89594.1"/>
    <property type="molecule type" value="Genomic_DNA"/>
</dbReference>
<evidence type="ECO:0000313" key="2">
    <source>
        <dbReference type="EMBL" id="VVC89594.1"/>
    </source>
</evidence>
<evidence type="ECO:0000256" key="1">
    <source>
        <dbReference type="SAM" id="MobiDB-lite"/>
    </source>
</evidence>
<reference evidence="2 3" key="1">
    <citation type="submission" date="2017-07" db="EMBL/GenBank/DDBJ databases">
        <authorList>
            <person name="Talla V."/>
            <person name="Backstrom N."/>
        </authorList>
    </citation>
    <scope>NUCLEOTIDE SEQUENCE [LARGE SCALE GENOMIC DNA]</scope>
</reference>
<sequence>SGKTSISNIISESTNNEELGTQRPTQGVRILEFDTSIMTHSGNNIKMDIELFESCWPALRAGADGVILVCSPNTASVASRELELFYNYFVSQPKLTSKQCVVFYNNLEDQDDFDLLNFVYILKGIESNSQFKNGKR</sequence>
<keyword evidence="3" id="KW-1185">Reference proteome</keyword>
<dbReference type="Proteomes" id="UP000324832">
    <property type="component" value="Unassembled WGS sequence"/>
</dbReference>
<name>A0A5E4PWQ4_9NEOP</name>
<protein>
    <submittedName>
        <fullName evidence="2">Uncharacterized protein</fullName>
    </submittedName>
</protein>
<proteinExistence type="predicted"/>
<evidence type="ECO:0000313" key="3">
    <source>
        <dbReference type="Proteomes" id="UP000324832"/>
    </source>
</evidence>
<organism evidence="2 3">
    <name type="scientific">Leptidea sinapis</name>
    <dbReference type="NCBI Taxonomy" id="189913"/>
    <lineage>
        <taxon>Eukaryota</taxon>
        <taxon>Metazoa</taxon>
        <taxon>Ecdysozoa</taxon>
        <taxon>Arthropoda</taxon>
        <taxon>Hexapoda</taxon>
        <taxon>Insecta</taxon>
        <taxon>Pterygota</taxon>
        <taxon>Neoptera</taxon>
        <taxon>Endopterygota</taxon>
        <taxon>Lepidoptera</taxon>
        <taxon>Glossata</taxon>
        <taxon>Ditrysia</taxon>
        <taxon>Papilionoidea</taxon>
        <taxon>Pieridae</taxon>
        <taxon>Dismorphiinae</taxon>
        <taxon>Leptidea</taxon>
    </lineage>
</organism>
<dbReference type="InterPro" id="IPR027417">
    <property type="entry name" value="P-loop_NTPase"/>
</dbReference>
<dbReference type="AlphaFoldDB" id="A0A5E4PWQ4"/>
<dbReference type="SUPFAM" id="SSF52540">
    <property type="entry name" value="P-loop containing nucleoside triphosphate hydrolases"/>
    <property type="match status" value="1"/>
</dbReference>